<accession>A0A9P1DBJ2</accession>
<feature type="region of interest" description="Disordered" evidence="1">
    <location>
        <begin position="1"/>
        <end position="37"/>
    </location>
</feature>
<keyword evidence="4" id="KW-1185">Reference proteome</keyword>
<evidence type="ECO:0000313" key="3">
    <source>
        <dbReference type="EMBL" id="CAL1159393.1"/>
    </source>
</evidence>
<evidence type="ECO:0000313" key="2">
    <source>
        <dbReference type="EMBL" id="CAI4006018.1"/>
    </source>
</evidence>
<proteinExistence type="predicted"/>
<dbReference type="EMBL" id="CAMXCT010003746">
    <property type="protein sequence ID" value="CAI4006018.1"/>
    <property type="molecule type" value="Genomic_DNA"/>
</dbReference>
<dbReference type="EMBL" id="CAMXCT020003746">
    <property type="protein sequence ID" value="CAL1159393.1"/>
    <property type="molecule type" value="Genomic_DNA"/>
</dbReference>
<reference evidence="3" key="2">
    <citation type="submission" date="2024-04" db="EMBL/GenBank/DDBJ databases">
        <authorList>
            <person name="Chen Y."/>
            <person name="Shah S."/>
            <person name="Dougan E. K."/>
            <person name="Thang M."/>
            <person name="Chan C."/>
        </authorList>
    </citation>
    <scope>NUCLEOTIDE SEQUENCE [LARGE SCALE GENOMIC DNA]</scope>
</reference>
<protein>
    <submittedName>
        <fullName evidence="2">Uncharacterized protein</fullName>
    </submittedName>
</protein>
<dbReference type="AlphaFoldDB" id="A0A9P1DBJ2"/>
<gene>
    <name evidence="2" type="ORF">C1SCF055_LOCUS31698</name>
</gene>
<reference evidence="2" key="1">
    <citation type="submission" date="2022-10" db="EMBL/GenBank/DDBJ databases">
        <authorList>
            <person name="Chen Y."/>
            <person name="Dougan E. K."/>
            <person name="Chan C."/>
            <person name="Rhodes N."/>
            <person name="Thang M."/>
        </authorList>
    </citation>
    <scope>NUCLEOTIDE SEQUENCE</scope>
</reference>
<dbReference type="EMBL" id="CAMXCT030003746">
    <property type="protein sequence ID" value="CAL4793330.1"/>
    <property type="molecule type" value="Genomic_DNA"/>
</dbReference>
<name>A0A9P1DBJ2_9DINO</name>
<sequence>MSHQERPPSTADIRPMDVDSVSTRDGSRSPEGCDVLEVKPGREEDGIDLWRFEIGVPRIRAKCSEAEEILSRAKKQTHSATVWDASDDWRAHCPSFVLGFSGTLVTAIGPPHAQKRKRFCQERKSKRTARRYGTPAMIGGPIAPEPPVSELRACDPEFTPFDGEVLC</sequence>
<organism evidence="2">
    <name type="scientific">Cladocopium goreaui</name>
    <dbReference type="NCBI Taxonomy" id="2562237"/>
    <lineage>
        <taxon>Eukaryota</taxon>
        <taxon>Sar</taxon>
        <taxon>Alveolata</taxon>
        <taxon>Dinophyceae</taxon>
        <taxon>Suessiales</taxon>
        <taxon>Symbiodiniaceae</taxon>
        <taxon>Cladocopium</taxon>
    </lineage>
</organism>
<comment type="caution">
    <text evidence="2">The sequence shown here is derived from an EMBL/GenBank/DDBJ whole genome shotgun (WGS) entry which is preliminary data.</text>
</comment>
<dbReference type="Proteomes" id="UP001152797">
    <property type="component" value="Unassembled WGS sequence"/>
</dbReference>
<evidence type="ECO:0000256" key="1">
    <source>
        <dbReference type="SAM" id="MobiDB-lite"/>
    </source>
</evidence>
<evidence type="ECO:0000313" key="4">
    <source>
        <dbReference type="Proteomes" id="UP001152797"/>
    </source>
</evidence>